<dbReference type="SUPFAM" id="SSF53335">
    <property type="entry name" value="S-adenosyl-L-methionine-dependent methyltransferases"/>
    <property type="match status" value="1"/>
</dbReference>
<keyword evidence="2" id="KW-0949">S-adenosyl-L-methionine</keyword>
<dbReference type="AlphaFoldDB" id="A0A9C7PZA6"/>
<evidence type="ECO:0000313" key="10">
    <source>
        <dbReference type="EMBL" id="GJQ12631.1"/>
    </source>
</evidence>
<dbReference type="Proteomes" id="UP001061958">
    <property type="component" value="Unassembled WGS sequence"/>
</dbReference>
<dbReference type="CDD" id="cd02440">
    <property type="entry name" value="AdoMet_MTases"/>
    <property type="match status" value="1"/>
</dbReference>
<evidence type="ECO:0000256" key="6">
    <source>
        <dbReference type="ARBA" id="ARBA00047941"/>
    </source>
</evidence>
<evidence type="ECO:0000256" key="5">
    <source>
        <dbReference type="ARBA" id="ARBA00034545"/>
    </source>
</evidence>
<organism evidence="10 11">
    <name type="scientific">Galdieria partita</name>
    <dbReference type="NCBI Taxonomy" id="83374"/>
    <lineage>
        <taxon>Eukaryota</taxon>
        <taxon>Rhodophyta</taxon>
        <taxon>Bangiophyceae</taxon>
        <taxon>Galdieriales</taxon>
        <taxon>Galdieriaceae</taxon>
        <taxon>Galdieria</taxon>
    </lineage>
</organism>
<dbReference type="EMBL" id="BQMJ01000035">
    <property type="protein sequence ID" value="GJQ12631.1"/>
    <property type="molecule type" value="Genomic_DNA"/>
</dbReference>
<sequence>MNNCQGSSCQKEEQDKQREQVAGYYGTVLRSNRDLKSTACCQAQEPSTLRSLYSQLPDEILEKFYGCGSPIPPALTNAVVLDLGCGTGKDVYICSALVGAGGRVIGLDMLESSLQVARKYQTSLSKKFFPDLESFSNVDFFCGYMEQLEEAGVAKESCDLVISNCVINLVANKEQVFRQVYDTLKRGGEFYFSDIYTDRRMSEEARKDPLLICECLGGALYLQDFKSIVESVGFLDPRMVTCRKVEHSLSNELESKIQHITFYSCTFRMFRLEPGCLEHHREDYGEEAVYLGTIKECPEVFELDIDYRFPKGTSVPVDHNTANILRYSRYACHFDISEKMEHKGPFKELKF</sequence>
<gene>
    <name evidence="10" type="ORF">GpartN1_g4422.t1</name>
</gene>
<comment type="caution">
    <text evidence="10">The sequence shown here is derived from an EMBL/GenBank/DDBJ whole genome shotgun (WGS) entry which is preliminary data.</text>
</comment>
<comment type="similarity">
    <text evidence="3">Belongs to the methyltransferase superfamily. Arsenite methyltransferase family.</text>
</comment>
<dbReference type="GO" id="GO:0030791">
    <property type="term" value="F:arsenite methyltransferase activity"/>
    <property type="evidence" value="ECO:0007669"/>
    <property type="project" value="UniProtKB-EC"/>
</dbReference>
<comment type="catalytic activity">
    <reaction evidence="6">
        <text>arsenic triglutathione + [thioredoxin]-dithiol + S-adenosyl-L-methionine + 2 H2O = methylarsonous acid + [thioredoxin]-disulfide + 3 glutathione + S-adenosyl-L-homocysteine + H(+)</text>
        <dbReference type="Rhea" id="RHEA:69460"/>
        <dbReference type="Rhea" id="RHEA-COMP:10698"/>
        <dbReference type="Rhea" id="RHEA-COMP:10700"/>
        <dbReference type="ChEBI" id="CHEBI:15377"/>
        <dbReference type="ChEBI" id="CHEBI:15378"/>
        <dbReference type="ChEBI" id="CHEBI:17826"/>
        <dbReference type="ChEBI" id="CHEBI:29950"/>
        <dbReference type="ChEBI" id="CHEBI:50058"/>
        <dbReference type="ChEBI" id="CHEBI:57856"/>
        <dbReference type="ChEBI" id="CHEBI:57925"/>
        <dbReference type="ChEBI" id="CHEBI:59789"/>
        <dbReference type="ChEBI" id="CHEBI:183640"/>
        <dbReference type="EC" id="2.1.1.137"/>
    </reaction>
</comment>
<dbReference type="Gene3D" id="3.40.50.150">
    <property type="entry name" value="Vaccinia Virus protein VP39"/>
    <property type="match status" value="1"/>
</dbReference>
<dbReference type="Pfam" id="PF13847">
    <property type="entry name" value="Methyltransf_31"/>
    <property type="match status" value="1"/>
</dbReference>
<dbReference type="Gene3D" id="3.40.5.100">
    <property type="match status" value="1"/>
</dbReference>
<proteinExistence type="inferred from homology"/>
<evidence type="ECO:0000259" key="9">
    <source>
        <dbReference type="Pfam" id="PF13847"/>
    </source>
</evidence>
<dbReference type="EC" id="2.1.1.137" evidence="4"/>
<reference evidence="10" key="1">
    <citation type="journal article" date="2022" name="Proc. Natl. Acad. Sci. U.S.A.">
        <title>Life cycle and functional genomics of the unicellular red alga Galdieria for elucidating algal and plant evolution and industrial use.</title>
        <authorList>
            <person name="Hirooka S."/>
            <person name="Itabashi T."/>
            <person name="Ichinose T.M."/>
            <person name="Onuma R."/>
            <person name="Fujiwara T."/>
            <person name="Yamashita S."/>
            <person name="Jong L.W."/>
            <person name="Tomita R."/>
            <person name="Iwane A.H."/>
            <person name="Miyagishima S.Y."/>
        </authorList>
    </citation>
    <scope>NUCLEOTIDE SEQUENCE</scope>
    <source>
        <strain evidence="10">NBRC 102759</strain>
    </source>
</reference>
<evidence type="ECO:0000256" key="4">
    <source>
        <dbReference type="ARBA" id="ARBA00034521"/>
    </source>
</evidence>
<comment type="catalytic activity">
    <reaction evidence="8">
        <text>arsenic triglutathione + 3 [thioredoxin]-dithiol + 3 S-adenosyl-L-methionine = trimethylarsine + 3 [thioredoxin]-disulfide + 3 glutathione + 3 S-adenosyl-L-homocysteine + 3 H(+)</text>
        <dbReference type="Rhea" id="RHEA:69432"/>
        <dbReference type="Rhea" id="RHEA-COMP:10698"/>
        <dbReference type="Rhea" id="RHEA-COMP:10700"/>
        <dbReference type="ChEBI" id="CHEBI:15378"/>
        <dbReference type="ChEBI" id="CHEBI:27130"/>
        <dbReference type="ChEBI" id="CHEBI:29950"/>
        <dbReference type="ChEBI" id="CHEBI:50058"/>
        <dbReference type="ChEBI" id="CHEBI:57856"/>
        <dbReference type="ChEBI" id="CHEBI:57925"/>
        <dbReference type="ChEBI" id="CHEBI:59789"/>
        <dbReference type="ChEBI" id="CHEBI:183640"/>
        <dbReference type="EC" id="2.1.1.137"/>
    </reaction>
</comment>
<feature type="domain" description="Methyltransferase" evidence="9">
    <location>
        <begin position="77"/>
        <end position="231"/>
    </location>
</feature>
<evidence type="ECO:0000256" key="7">
    <source>
        <dbReference type="ARBA" id="ARBA00047943"/>
    </source>
</evidence>
<name>A0A9C7PZA6_9RHOD</name>
<dbReference type="PANTHER" id="PTHR43675:SF8">
    <property type="entry name" value="ARSENITE METHYLTRANSFERASE"/>
    <property type="match status" value="1"/>
</dbReference>
<comment type="catalytic activity">
    <reaction evidence="7">
        <text>arsenic triglutathione + 2 [thioredoxin]-dithiol + 2 S-adenosyl-L-methionine + H2O = dimethylarsinous acid + 2 [thioredoxin]-disulfide + 3 glutathione + 2 S-adenosyl-L-homocysteine + 2 H(+)</text>
        <dbReference type="Rhea" id="RHEA:69464"/>
        <dbReference type="Rhea" id="RHEA-COMP:10698"/>
        <dbReference type="Rhea" id="RHEA-COMP:10700"/>
        <dbReference type="ChEBI" id="CHEBI:15377"/>
        <dbReference type="ChEBI" id="CHEBI:15378"/>
        <dbReference type="ChEBI" id="CHEBI:23808"/>
        <dbReference type="ChEBI" id="CHEBI:29950"/>
        <dbReference type="ChEBI" id="CHEBI:50058"/>
        <dbReference type="ChEBI" id="CHEBI:57856"/>
        <dbReference type="ChEBI" id="CHEBI:57925"/>
        <dbReference type="ChEBI" id="CHEBI:59789"/>
        <dbReference type="ChEBI" id="CHEBI:183640"/>
        <dbReference type="EC" id="2.1.1.137"/>
    </reaction>
</comment>
<keyword evidence="1" id="KW-0808">Transferase</keyword>
<dbReference type="InterPro" id="IPR026669">
    <property type="entry name" value="Arsenite_MeTrfase-like"/>
</dbReference>
<accession>A0A9C7PZA6</accession>
<keyword evidence="11" id="KW-1185">Reference proteome</keyword>
<evidence type="ECO:0000313" key="11">
    <source>
        <dbReference type="Proteomes" id="UP001061958"/>
    </source>
</evidence>
<dbReference type="OrthoDB" id="8300214at2759"/>
<dbReference type="InterPro" id="IPR029063">
    <property type="entry name" value="SAM-dependent_MTases_sf"/>
</dbReference>
<dbReference type="PANTHER" id="PTHR43675">
    <property type="entry name" value="ARSENITE METHYLTRANSFERASE"/>
    <property type="match status" value="1"/>
</dbReference>
<evidence type="ECO:0000256" key="3">
    <source>
        <dbReference type="ARBA" id="ARBA00034487"/>
    </source>
</evidence>
<evidence type="ECO:0000256" key="8">
    <source>
        <dbReference type="ARBA" id="ARBA00048428"/>
    </source>
</evidence>
<evidence type="ECO:0000256" key="1">
    <source>
        <dbReference type="ARBA" id="ARBA00022679"/>
    </source>
</evidence>
<evidence type="ECO:0000256" key="2">
    <source>
        <dbReference type="ARBA" id="ARBA00022691"/>
    </source>
</evidence>
<reference evidence="10" key="2">
    <citation type="submission" date="2022-01" db="EMBL/GenBank/DDBJ databases">
        <authorList>
            <person name="Hirooka S."/>
            <person name="Miyagishima S.Y."/>
        </authorList>
    </citation>
    <scope>NUCLEOTIDE SEQUENCE</scope>
    <source>
        <strain evidence="10">NBRC 102759</strain>
    </source>
</reference>
<protein>
    <recommendedName>
        <fullName evidence="5">Arsenite methyltransferase</fullName>
        <ecNumber evidence="4">2.1.1.137</ecNumber>
    </recommendedName>
</protein>
<dbReference type="InterPro" id="IPR025714">
    <property type="entry name" value="Methyltranfer_dom"/>
</dbReference>